<dbReference type="Gramene" id="mRNA:HanXRQr2_Chr14g0661141">
    <property type="protein sequence ID" value="CDS:HanXRQr2_Chr14g0661141.1"/>
    <property type="gene ID" value="HanXRQr2_Chr14g0661141"/>
</dbReference>
<reference evidence="4" key="2">
    <citation type="submission" date="2017-02" db="EMBL/GenBank/DDBJ databases">
        <title>Sunflower complete genome.</title>
        <authorList>
            <person name="Langlade N."/>
            <person name="Munos S."/>
        </authorList>
    </citation>
    <scope>NUCLEOTIDE SEQUENCE [LARGE SCALE GENOMIC DNA]</scope>
    <source>
        <tissue evidence="4">Leaves</tissue>
    </source>
</reference>
<dbReference type="EMBL" id="MNCJ02000329">
    <property type="protein sequence ID" value="KAF5770593.1"/>
    <property type="molecule type" value="Genomic_DNA"/>
</dbReference>
<accession>A0A251SPH7</accession>
<dbReference type="EMBL" id="CM007903">
    <property type="protein sequence ID" value="OTF99420.1"/>
    <property type="molecule type" value="Genomic_DNA"/>
</dbReference>
<dbReference type="EMBL" id="MNCJ02000329">
    <property type="protein sequence ID" value="KAF5770594.1"/>
    <property type="molecule type" value="Genomic_DNA"/>
</dbReference>
<proteinExistence type="predicted"/>
<evidence type="ECO:0000313" key="4">
    <source>
        <dbReference type="EMBL" id="OTF99420.1"/>
    </source>
</evidence>
<evidence type="ECO:0000313" key="3">
    <source>
        <dbReference type="EMBL" id="KAF5770594.1"/>
    </source>
</evidence>
<dbReference type="AlphaFoldDB" id="A0A251SPH7"/>
<reference evidence="2" key="3">
    <citation type="submission" date="2020-06" db="EMBL/GenBank/DDBJ databases">
        <title>Helianthus annuus Genome sequencing and assembly Release 2.</title>
        <authorList>
            <person name="Gouzy J."/>
            <person name="Langlade N."/>
            <person name="Munos S."/>
        </authorList>
    </citation>
    <scope>NUCLEOTIDE SEQUENCE</scope>
    <source>
        <tissue evidence="2">Leaves</tissue>
    </source>
</reference>
<sequence>MYSKWIWMNYLFRFITLIYSIRCHYYIKHIFATKKNNKRECEGHMRPKVIHSQEPADQNPTLILHFNKTLMTPIFHQPFSTYPTFPSQISLTFSKPHTHPFPPNS</sequence>
<protein>
    <submittedName>
        <fullName evidence="4">Uncharacterized protein</fullName>
    </submittedName>
</protein>
<evidence type="ECO:0000313" key="5">
    <source>
        <dbReference type="Proteomes" id="UP000215914"/>
    </source>
</evidence>
<dbReference type="Gramene" id="mRNA:HanXRQr2_Chr14g0661151">
    <property type="protein sequence ID" value="CDS:HanXRQr2_Chr14g0661151.1"/>
    <property type="gene ID" value="HanXRQr2_Chr14g0661151"/>
</dbReference>
<evidence type="ECO:0000256" key="1">
    <source>
        <dbReference type="SAM" id="Phobius"/>
    </source>
</evidence>
<keyword evidence="5" id="KW-1185">Reference proteome</keyword>
<keyword evidence="1" id="KW-0472">Membrane</keyword>
<organism evidence="4 5">
    <name type="scientific">Helianthus annuus</name>
    <name type="common">Common sunflower</name>
    <dbReference type="NCBI Taxonomy" id="4232"/>
    <lineage>
        <taxon>Eukaryota</taxon>
        <taxon>Viridiplantae</taxon>
        <taxon>Streptophyta</taxon>
        <taxon>Embryophyta</taxon>
        <taxon>Tracheophyta</taxon>
        <taxon>Spermatophyta</taxon>
        <taxon>Magnoliopsida</taxon>
        <taxon>eudicotyledons</taxon>
        <taxon>Gunneridae</taxon>
        <taxon>Pentapetalae</taxon>
        <taxon>asterids</taxon>
        <taxon>campanulids</taxon>
        <taxon>Asterales</taxon>
        <taxon>Asteraceae</taxon>
        <taxon>Asteroideae</taxon>
        <taxon>Heliantheae alliance</taxon>
        <taxon>Heliantheae</taxon>
        <taxon>Helianthus</taxon>
    </lineage>
</organism>
<reference evidence="2 5" key="1">
    <citation type="journal article" date="2017" name="Nature">
        <title>The sunflower genome provides insights into oil metabolism, flowering and Asterid evolution.</title>
        <authorList>
            <person name="Badouin H."/>
            <person name="Gouzy J."/>
            <person name="Grassa C.J."/>
            <person name="Murat F."/>
            <person name="Staton S.E."/>
            <person name="Cottret L."/>
            <person name="Lelandais-Briere C."/>
            <person name="Owens G.L."/>
            <person name="Carrere S."/>
            <person name="Mayjonade B."/>
            <person name="Legrand L."/>
            <person name="Gill N."/>
            <person name="Kane N.C."/>
            <person name="Bowers J.E."/>
            <person name="Hubner S."/>
            <person name="Bellec A."/>
            <person name="Berard A."/>
            <person name="Berges H."/>
            <person name="Blanchet N."/>
            <person name="Boniface M.C."/>
            <person name="Brunel D."/>
            <person name="Catrice O."/>
            <person name="Chaidir N."/>
            <person name="Claudel C."/>
            <person name="Donnadieu C."/>
            <person name="Faraut T."/>
            <person name="Fievet G."/>
            <person name="Helmstetter N."/>
            <person name="King M."/>
            <person name="Knapp S.J."/>
            <person name="Lai Z."/>
            <person name="Le Paslier M.C."/>
            <person name="Lippi Y."/>
            <person name="Lorenzon L."/>
            <person name="Mandel J.R."/>
            <person name="Marage G."/>
            <person name="Marchand G."/>
            <person name="Marquand E."/>
            <person name="Bret-Mestries E."/>
            <person name="Morien E."/>
            <person name="Nambeesan S."/>
            <person name="Nguyen T."/>
            <person name="Pegot-Espagnet P."/>
            <person name="Pouilly N."/>
            <person name="Raftis F."/>
            <person name="Sallet E."/>
            <person name="Schiex T."/>
            <person name="Thomas J."/>
            <person name="Vandecasteele C."/>
            <person name="Vares D."/>
            <person name="Vear F."/>
            <person name="Vautrin S."/>
            <person name="Crespi M."/>
            <person name="Mangin B."/>
            <person name="Burke J.M."/>
            <person name="Salse J."/>
            <person name="Munos S."/>
            <person name="Vincourt P."/>
            <person name="Rieseberg L.H."/>
            <person name="Langlade N.B."/>
        </authorList>
    </citation>
    <scope>NUCLEOTIDE SEQUENCE [LARGE SCALE GENOMIC DNA]</scope>
    <source>
        <strain evidence="5">cv. SF193</strain>
        <tissue evidence="2">Leaves</tissue>
    </source>
</reference>
<evidence type="ECO:0000313" key="2">
    <source>
        <dbReference type="EMBL" id="KAF5770593.1"/>
    </source>
</evidence>
<keyword evidence="1" id="KW-1133">Transmembrane helix</keyword>
<dbReference type="InParanoid" id="A0A251SPH7"/>
<dbReference type="Proteomes" id="UP000215914">
    <property type="component" value="Chromosome 14"/>
</dbReference>
<feature type="transmembrane region" description="Helical" evidence="1">
    <location>
        <begin position="6"/>
        <end position="27"/>
    </location>
</feature>
<keyword evidence="1" id="KW-0812">Transmembrane</keyword>
<gene>
    <name evidence="4" type="ORF">HannXRQ_Chr14g0456391</name>
    <name evidence="2" type="ORF">HanXRQr2_Chr14g0661141</name>
    <name evidence="3" type="ORF">HanXRQr2_Chr14g0661151</name>
</gene>
<name>A0A251SPH7_HELAN</name>